<dbReference type="GO" id="GO:0003700">
    <property type="term" value="F:DNA-binding transcription factor activity"/>
    <property type="evidence" value="ECO:0007669"/>
    <property type="project" value="InterPro"/>
</dbReference>
<dbReference type="InterPro" id="IPR036390">
    <property type="entry name" value="WH_DNA-bd_sf"/>
</dbReference>
<dbReference type="PROSITE" id="PS50987">
    <property type="entry name" value="HTH_ARSR_2"/>
    <property type="match status" value="1"/>
</dbReference>
<comment type="caution">
    <text evidence="2">The sequence shown here is derived from an EMBL/GenBank/DDBJ whole genome shotgun (WGS) entry which is preliminary data.</text>
</comment>
<proteinExistence type="predicted"/>
<dbReference type="InterPro" id="IPR036388">
    <property type="entry name" value="WH-like_DNA-bd_sf"/>
</dbReference>
<gene>
    <name evidence="2" type="ORF">HX827_03670</name>
</gene>
<evidence type="ECO:0000259" key="1">
    <source>
        <dbReference type="PROSITE" id="PS50987"/>
    </source>
</evidence>
<dbReference type="AlphaFoldDB" id="A0A7K4NTP9"/>
<protein>
    <submittedName>
        <fullName evidence="2">Helix-turn-helix transcriptional regulator</fullName>
    </submittedName>
</protein>
<organism evidence="2 3">
    <name type="scientific">Marine Group I thaumarchaeote</name>
    <dbReference type="NCBI Taxonomy" id="2511932"/>
    <lineage>
        <taxon>Archaea</taxon>
        <taxon>Nitrososphaerota</taxon>
        <taxon>Marine Group I</taxon>
    </lineage>
</organism>
<name>A0A7K4NTP9_9ARCH</name>
<dbReference type="InterPro" id="IPR001845">
    <property type="entry name" value="HTH_ArsR_DNA-bd_dom"/>
</dbReference>
<evidence type="ECO:0000313" key="3">
    <source>
        <dbReference type="Proteomes" id="UP000534207"/>
    </source>
</evidence>
<dbReference type="Proteomes" id="UP000534207">
    <property type="component" value="Unassembled WGS sequence"/>
</dbReference>
<dbReference type="EMBL" id="JACASW010000006">
    <property type="protein sequence ID" value="NWK06424.1"/>
    <property type="molecule type" value="Genomic_DNA"/>
</dbReference>
<dbReference type="SUPFAM" id="SSF46785">
    <property type="entry name" value="Winged helix' DNA-binding domain"/>
    <property type="match status" value="1"/>
</dbReference>
<feature type="domain" description="HTH arsR-type" evidence="1">
    <location>
        <begin position="1"/>
        <end position="95"/>
    </location>
</feature>
<reference evidence="2 3" key="1">
    <citation type="journal article" date="2019" name="Environ. Microbiol.">
        <title>Genomics insights into ecotype formation of ammonia-oxidizing archaea in the deep ocean.</title>
        <authorList>
            <person name="Wang Y."/>
            <person name="Huang J.M."/>
            <person name="Cui G.J."/>
            <person name="Nunoura T."/>
            <person name="Takaki Y."/>
            <person name="Li W.L."/>
            <person name="Li J."/>
            <person name="Gao Z.M."/>
            <person name="Takai K."/>
            <person name="Zhang A.Q."/>
            <person name="Stepanauskas R."/>
        </authorList>
    </citation>
    <scope>NUCLEOTIDE SEQUENCE [LARGE SCALE GENOMIC DNA]</scope>
    <source>
        <strain evidence="2 3">G13</strain>
    </source>
</reference>
<accession>A0A7K4NTP9</accession>
<sequence>MPDDTSNESEKILELLFEPDNAEILVELKDGPKPLSVLTKKITVSKEELDERLSFLIEKGFLSKNEKDNEIFYSLDVDRLSEILENEDNFKNIDDGLAKLDSFLN</sequence>
<dbReference type="Gene3D" id="1.10.10.10">
    <property type="entry name" value="Winged helix-like DNA-binding domain superfamily/Winged helix DNA-binding domain"/>
    <property type="match status" value="1"/>
</dbReference>
<evidence type="ECO:0000313" key="2">
    <source>
        <dbReference type="EMBL" id="NWK06424.1"/>
    </source>
</evidence>